<feature type="region of interest" description="Disordered" evidence="7">
    <location>
        <begin position="302"/>
        <end position="332"/>
    </location>
</feature>
<dbReference type="AlphaFoldDB" id="A0AAN6YAH3"/>
<accession>A0AAN6YAH3</accession>
<feature type="transmembrane region" description="Helical" evidence="8">
    <location>
        <begin position="203"/>
        <end position="225"/>
    </location>
</feature>
<evidence type="ECO:0000256" key="1">
    <source>
        <dbReference type="ARBA" id="ARBA00004141"/>
    </source>
</evidence>
<proteinExistence type="inferred from homology"/>
<comment type="similarity">
    <text evidence="6">Belongs to the FNT transporter (TC 1.A.16) family.</text>
</comment>
<dbReference type="Proteomes" id="UP001301769">
    <property type="component" value="Unassembled WGS sequence"/>
</dbReference>
<dbReference type="Gene3D" id="1.20.1080.10">
    <property type="entry name" value="Glycerol uptake facilitator protein"/>
    <property type="match status" value="1"/>
</dbReference>
<keyword evidence="5 8" id="KW-0472">Membrane</keyword>
<feature type="transmembrane region" description="Helical" evidence="8">
    <location>
        <begin position="245"/>
        <end position="267"/>
    </location>
</feature>
<keyword evidence="10" id="KW-1185">Reference proteome</keyword>
<feature type="compositionally biased region" description="Basic and acidic residues" evidence="7">
    <location>
        <begin position="315"/>
        <end position="326"/>
    </location>
</feature>
<feature type="transmembrane region" description="Helical" evidence="8">
    <location>
        <begin position="39"/>
        <end position="66"/>
    </location>
</feature>
<evidence type="ECO:0000256" key="2">
    <source>
        <dbReference type="ARBA" id="ARBA00022448"/>
    </source>
</evidence>
<evidence type="ECO:0000256" key="5">
    <source>
        <dbReference type="ARBA" id="ARBA00023136"/>
    </source>
</evidence>
<dbReference type="InterPro" id="IPR000292">
    <property type="entry name" value="For/NO2_transpt"/>
</dbReference>
<sequence length="332" mass="36369">MSNPTVVNVVGVGVYTPEEAIELVSRAGVKKGNMRPDKVFMSAVSAGCLLSFAGAVMVSVTAAPWYQENAPGLIRMVGGLVFPLGLVMIFLTGADLFTGTNMYTGVAALHGRLSVGKMLLHWFLCFWGNLAGSLFVMALIFGYGGVFKGGVYKDQVIYLVTAKQIKPQFHEIFLRGIGCNWLVCLACYLGMQAKDLSSKIVGMWWPIFAFVSLGLDHVVANMFLIPMGLWLQAPGLTISMYIWKGIIPAGLGNIIGGAVFCGGYYYWMYIFRQPEITVDGTYYQPRPREDQHTLQVYRSGDDIEHRANGGGRNSGMDRMKEGDSSDRSSQTC</sequence>
<keyword evidence="3 8" id="KW-0812">Transmembrane</keyword>
<dbReference type="FunFam" id="1.20.1080.10:FF:000011">
    <property type="entry name" value="Formate family transporter"/>
    <property type="match status" value="1"/>
</dbReference>
<feature type="transmembrane region" description="Helical" evidence="8">
    <location>
        <begin position="72"/>
        <end position="98"/>
    </location>
</feature>
<dbReference type="GO" id="GO:0015513">
    <property type="term" value="F:high-affinity secondary active nitrite transmembrane transporter activity"/>
    <property type="evidence" value="ECO:0007669"/>
    <property type="project" value="TreeGrafter"/>
</dbReference>
<evidence type="ECO:0000256" key="7">
    <source>
        <dbReference type="SAM" id="MobiDB-lite"/>
    </source>
</evidence>
<dbReference type="InterPro" id="IPR024002">
    <property type="entry name" value="For/NO2_transpt_CS"/>
</dbReference>
<dbReference type="GO" id="GO:0005886">
    <property type="term" value="C:plasma membrane"/>
    <property type="evidence" value="ECO:0007669"/>
    <property type="project" value="TreeGrafter"/>
</dbReference>
<evidence type="ECO:0000256" key="3">
    <source>
        <dbReference type="ARBA" id="ARBA00022692"/>
    </source>
</evidence>
<dbReference type="GO" id="GO:0015707">
    <property type="term" value="P:nitrite transport"/>
    <property type="evidence" value="ECO:0007669"/>
    <property type="project" value="TreeGrafter"/>
</dbReference>
<evidence type="ECO:0000256" key="4">
    <source>
        <dbReference type="ARBA" id="ARBA00022989"/>
    </source>
</evidence>
<feature type="transmembrane region" description="Helical" evidence="8">
    <location>
        <begin position="172"/>
        <end position="191"/>
    </location>
</feature>
<gene>
    <name evidence="9" type="ORF">QBC37DRAFT_482334</name>
</gene>
<evidence type="ECO:0000256" key="8">
    <source>
        <dbReference type="SAM" id="Phobius"/>
    </source>
</evidence>
<protein>
    <submittedName>
        <fullName evidence="9">Formate/nitrite transporter-domain-containing protein</fullName>
    </submittedName>
</protein>
<keyword evidence="2" id="KW-0813">Transport</keyword>
<name>A0AAN6YAH3_9PEZI</name>
<evidence type="ECO:0000313" key="9">
    <source>
        <dbReference type="EMBL" id="KAK4214325.1"/>
    </source>
</evidence>
<reference evidence="9" key="1">
    <citation type="journal article" date="2023" name="Mol. Phylogenet. Evol.">
        <title>Genome-scale phylogeny and comparative genomics of the fungal order Sordariales.</title>
        <authorList>
            <person name="Hensen N."/>
            <person name="Bonometti L."/>
            <person name="Westerberg I."/>
            <person name="Brannstrom I.O."/>
            <person name="Guillou S."/>
            <person name="Cros-Aarteil S."/>
            <person name="Calhoun S."/>
            <person name="Haridas S."/>
            <person name="Kuo A."/>
            <person name="Mondo S."/>
            <person name="Pangilinan J."/>
            <person name="Riley R."/>
            <person name="LaButti K."/>
            <person name="Andreopoulos B."/>
            <person name="Lipzen A."/>
            <person name="Chen C."/>
            <person name="Yan M."/>
            <person name="Daum C."/>
            <person name="Ng V."/>
            <person name="Clum A."/>
            <person name="Steindorff A."/>
            <person name="Ohm R.A."/>
            <person name="Martin F."/>
            <person name="Silar P."/>
            <person name="Natvig D.O."/>
            <person name="Lalanne C."/>
            <person name="Gautier V."/>
            <person name="Ament-Velasquez S.L."/>
            <person name="Kruys A."/>
            <person name="Hutchinson M.I."/>
            <person name="Powell A.J."/>
            <person name="Barry K."/>
            <person name="Miller A.N."/>
            <person name="Grigoriev I.V."/>
            <person name="Debuchy R."/>
            <person name="Gladieux P."/>
            <person name="Hiltunen Thoren M."/>
            <person name="Johannesson H."/>
        </authorList>
    </citation>
    <scope>NUCLEOTIDE SEQUENCE</scope>
    <source>
        <strain evidence="9">PSN293</strain>
    </source>
</reference>
<keyword evidence="4 8" id="KW-1133">Transmembrane helix</keyword>
<feature type="transmembrane region" description="Helical" evidence="8">
    <location>
        <begin position="119"/>
        <end position="143"/>
    </location>
</feature>
<dbReference type="EMBL" id="MU858095">
    <property type="protein sequence ID" value="KAK4214325.1"/>
    <property type="molecule type" value="Genomic_DNA"/>
</dbReference>
<dbReference type="PROSITE" id="PS01006">
    <property type="entry name" value="FORMATE_NITRITE_TP_2"/>
    <property type="match status" value="1"/>
</dbReference>
<comment type="caution">
    <text evidence="9">The sequence shown here is derived from an EMBL/GenBank/DDBJ whole genome shotgun (WGS) entry which is preliminary data.</text>
</comment>
<organism evidence="9 10">
    <name type="scientific">Rhypophila decipiens</name>
    <dbReference type="NCBI Taxonomy" id="261697"/>
    <lineage>
        <taxon>Eukaryota</taxon>
        <taxon>Fungi</taxon>
        <taxon>Dikarya</taxon>
        <taxon>Ascomycota</taxon>
        <taxon>Pezizomycotina</taxon>
        <taxon>Sordariomycetes</taxon>
        <taxon>Sordariomycetidae</taxon>
        <taxon>Sordariales</taxon>
        <taxon>Naviculisporaceae</taxon>
        <taxon>Rhypophila</taxon>
    </lineage>
</organism>
<dbReference type="PANTHER" id="PTHR30520">
    <property type="entry name" value="FORMATE TRANSPORTER-RELATED"/>
    <property type="match status" value="1"/>
</dbReference>
<evidence type="ECO:0000313" key="10">
    <source>
        <dbReference type="Proteomes" id="UP001301769"/>
    </source>
</evidence>
<dbReference type="PANTHER" id="PTHR30520:SF6">
    <property type="entry name" value="FORMATE_NITRATE FAMILY TRANSPORTER (EUROFUNG)"/>
    <property type="match status" value="1"/>
</dbReference>
<comment type="subcellular location">
    <subcellularLocation>
        <location evidence="1">Membrane</location>
        <topology evidence="1">Multi-pass membrane protein</topology>
    </subcellularLocation>
</comment>
<evidence type="ECO:0000256" key="6">
    <source>
        <dbReference type="ARBA" id="ARBA00049660"/>
    </source>
</evidence>
<reference evidence="9" key="2">
    <citation type="submission" date="2023-05" db="EMBL/GenBank/DDBJ databases">
        <authorList>
            <consortium name="Lawrence Berkeley National Laboratory"/>
            <person name="Steindorff A."/>
            <person name="Hensen N."/>
            <person name="Bonometti L."/>
            <person name="Westerberg I."/>
            <person name="Brannstrom I.O."/>
            <person name="Guillou S."/>
            <person name="Cros-Aarteil S."/>
            <person name="Calhoun S."/>
            <person name="Haridas S."/>
            <person name="Kuo A."/>
            <person name="Mondo S."/>
            <person name="Pangilinan J."/>
            <person name="Riley R."/>
            <person name="Labutti K."/>
            <person name="Andreopoulos B."/>
            <person name="Lipzen A."/>
            <person name="Chen C."/>
            <person name="Yanf M."/>
            <person name="Daum C."/>
            <person name="Ng V."/>
            <person name="Clum A."/>
            <person name="Ohm R."/>
            <person name="Martin F."/>
            <person name="Silar P."/>
            <person name="Natvig D."/>
            <person name="Lalanne C."/>
            <person name="Gautier V."/>
            <person name="Ament-Velasquez S.L."/>
            <person name="Kruys A."/>
            <person name="Hutchinson M.I."/>
            <person name="Powell A.J."/>
            <person name="Barry K."/>
            <person name="Miller A.N."/>
            <person name="Grigoriev I.V."/>
            <person name="Debuchy R."/>
            <person name="Gladieux P."/>
            <person name="Thoren M.H."/>
            <person name="Johannesson H."/>
        </authorList>
    </citation>
    <scope>NUCLEOTIDE SEQUENCE</scope>
    <source>
        <strain evidence="9">PSN293</strain>
    </source>
</reference>
<dbReference type="Pfam" id="PF01226">
    <property type="entry name" value="Form_Nir_trans"/>
    <property type="match status" value="1"/>
</dbReference>
<dbReference type="InterPro" id="IPR023271">
    <property type="entry name" value="Aquaporin-like"/>
</dbReference>